<evidence type="ECO:0000256" key="2">
    <source>
        <dbReference type="SAM" id="MobiDB-lite"/>
    </source>
</evidence>
<evidence type="ECO:0000313" key="4">
    <source>
        <dbReference type="EMBL" id="RHW16576.1"/>
    </source>
</evidence>
<feature type="transmembrane region" description="Helical" evidence="3">
    <location>
        <begin position="111"/>
        <end position="128"/>
    </location>
</feature>
<feature type="transmembrane region" description="Helical" evidence="3">
    <location>
        <begin position="273"/>
        <end position="298"/>
    </location>
</feature>
<evidence type="ECO:0000256" key="3">
    <source>
        <dbReference type="SAM" id="Phobius"/>
    </source>
</evidence>
<dbReference type="Proteomes" id="UP000266693">
    <property type="component" value="Unassembled WGS sequence"/>
</dbReference>
<dbReference type="Gene3D" id="1.20.1250.20">
    <property type="entry name" value="MFS general substrate transporter like domains"/>
    <property type="match status" value="2"/>
</dbReference>
<dbReference type="PANTHER" id="PTHR11328">
    <property type="entry name" value="MAJOR FACILITATOR SUPERFAMILY DOMAIN-CONTAINING PROTEIN"/>
    <property type="match status" value="1"/>
</dbReference>
<dbReference type="GO" id="GO:0008643">
    <property type="term" value="P:carbohydrate transport"/>
    <property type="evidence" value="ECO:0007669"/>
    <property type="project" value="InterPro"/>
</dbReference>
<dbReference type="InterPro" id="IPR036259">
    <property type="entry name" value="MFS_trans_sf"/>
</dbReference>
<feature type="transmembrane region" description="Helical" evidence="3">
    <location>
        <begin position="140"/>
        <end position="159"/>
    </location>
</feature>
<accession>A0A396RLU3</accession>
<protein>
    <submittedName>
        <fullName evidence="4">MFS transporter</fullName>
    </submittedName>
</protein>
<evidence type="ECO:0000256" key="1">
    <source>
        <dbReference type="ARBA" id="ARBA00009617"/>
    </source>
</evidence>
<organism evidence="4 5">
    <name type="scientific">Sphingomonas gilva</name>
    <dbReference type="NCBI Taxonomy" id="2305907"/>
    <lineage>
        <taxon>Bacteria</taxon>
        <taxon>Pseudomonadati</taxon>
        <taxon>Pseudomonadota</taxon>
        <taxon>Alphaproteobacteria</taxon>
        <taxon>Sphingomonadales</taxon>
        <taxon>Sphingomonadaceae</taxon>
        <taxon>Sphingomonas</taxon>
    </lineage>
</organism>
<feature type="transmembrane region" description="Helical" evidence="3">
    <location>
        <begin position="427"/>
        <end position="445"/>
    </location>
</feature>
<keyword evidence="3" id="KW-0812">Transmembrane</keyword>
<dbReference type="GO" id="GO:0015293">
    <property type="term" value="F:symporter activity"/>
    <property type="evidence" value="ECO:0007669"/>
    <property type="project" value="InterPro"/>
</dbReference>
<keyword evidence="3" id="KW-1133">Transmembrane helix</keyword>
<dbReference type="InterPro" id="IPR039672">
    <property type="entry name" value="MFS_2"/>
</dbReference>
<sequence>MAWSVEEGGAGSASPAADGVPAVDDKPAIAAPPPIRLGTRMSYGAGAIANGVKNAAFTSYLMLYFNQVIGVPAAIVGAALAATLIVDAVADPFLGRWSDVTRSRWGRRHPFIYGAILPTALFFLLTWFPPTGLSDMAMGFWIFAMAALTRISISAFEITTSAMAPEMAEDYRERTRLFSYRYWFGYAGAFGFAALSLALIFVETPAYPQGQLNPASYVNFAIFGALLIFAAILICGLGTHNRIPWLRQRDFGEDSMPVGRHFREMLESFRNRAFLAIFGFGVFKYTAIGLYSATTLYFSTYLFKLDTAQLALLTFDSLVAATLAAPLAPWFSDRIGKRASSMIFAVLGVAIGLTPLMLSYLDLFFVPGDPMLVPVLFVNGAVYGAMVAISLINTSSMLADVVEDSAVETGRHTAGTFFAASSFMQQCSNALGISAASAILAWSAFPARVDPASVTEAMTDSLLIHYIPCSFGLWAIGSLFLLFYPITKQRHARNVELLRARQAEAMSAEAQDAAVGAPAR</sequence>
<feature type="transmembrane region" description="Helical" evidence="3">
    <location>
        <begin position="310"/>
        <end position="331"/>
    </location>
</feature>
<dbReference type="PANTHER" id="PTHR11328:SF24">
    <property type="entry name" value="MAJOR FACILITATOR SUPERFAMILY (MFS) PROFILE DOMAIN-CONTAINING PROTEIN"/>
    <property type="match status" value="1"/>
</dbReference>
<comment type="caution">
    <text evidence="4">The sequence shown here is derived from an EMBL/GenBank/DDBJ whole genome shotgun (WGS) entry which is preliminary data.</text>
</comment>
<dbReference type="SUPFAM" id="SSF103473">
    <property type="entry name" value="MFS general substrate transporter"/>
    <property type="match status" value="1"/>
</dbReference>
<dbReference type="EMBL" id="QWLV01000008">
    <property type="protein sequence ID" value="RHW16576.1"/>
    <property type="molecule type" value="Genomic_DNA"/>
</dbReference>
<name>A0A396RLU3_9SPHN</name>
<dbReference type="RefSeq" id="WP_118864888.1">
    <property type="nucleotide sequence ID" value="NZ_QWLV01000008.1"/>
</dbReference>
<feature type="transmembrane region" description="Helical" evidence="3">
    <location>
        <begin position="217"/>
        <end position="239"/>
    </location>
</feature>
<comment type="similarity">
    <text evidence="1">Belongs to the sodium:galactoside symporter (TC 2.A.2) family.</text>
</comment>
<dbReference type="Pfam" id="PF13347">
    <property type="entry name" value="MFS_2"/>
    <property type="match status" value="1"/>
</dbReference>
<gene>
    <name evidence="4" type="ORF">D1610_14335</name>
</gene>
<feature type="transmembrane region" description="Helical" evidence="3">
    <location>
        <begin position="465"/>
        <end position="484"/>
    </location>
</feature>
<feature type="transmembrane region" description="Helical" evidence="3">
    <location>
        <begin position="343"/>
        <end position="365"/>
    </location>
</feature>
<reference evidence="4 5" key="1">
    <citation type="submission" date="2018-08" db="EMBL/GenBank/DDBJ databases">
        <title>The multiple taxonomic identification of Sphingomonas gilva.</title>
        <authorList>
            <person name="Zhu D."/>
            <person name="Zheng S."/>
        </authorList>
    </citation>
    <scope>NUCLEOTIDE SEQUENCE [LARGE SCALE GENOMIC DNA]</scope>
    <source>
        <strain evidence="4 5">ZDH117</strain>
    </source>
</reference>
<feature type="transmembrane region" description="Helical" evidence="3">
    <location>
        <begin position="69"/>
        <end position="90"/>
    </location>
</feature>
<feature type="region of interest" description="Disordered" evidence="2">
    <location>
        <begin position="1"/>
        <end position="21"/>
    </location>
</feature>
<dbReference type="GO" id="GO:0005886">
    <property type="term" value="C:plasma membrane"/>
    <property type="evidence" value="ECO:0007669"/>
    <property type="project" value="TreeGrafter"/>
</dbReference>
<dbReference type="OrthoDB" id="9764596at2"/>
<proteinExistence type="inferred from homology"/>
<keyword evidence="5" id="KW-1185">Reference proteome</keyword>
<dbReference type="AlphaFoldDB" id="A0A396RLU3"/>
<evidence type="ECO:0000313" key="5">
    <source>
        <dbReference type="Proteomes" id="UP000266693"/>
    </source>
</evidence>
<feature type="transmembrane region" description="Helical" evidence="3">
    <location>
        <begin position="371"/>
        <end position="392"/>
    </location>
</feature>
<keyword evidence="3" id="KW-0472">Membrane</keyword>
<feature type="transmembrane region" description="Helical" evidence="3">
    <location>
        <begin position="180"/>
        <end position="202"/>
    </location>
</feature>